<keyword evidence="4" id="KW-1185">Reference proteome</keyword>
<gene>
    <name evidence="3" type="ORF">IPOD504_LOCUS5457</name>
</gene>
<sequence>MVNCFRVICCRSEGYEPSVEILSGVAPKTERPFAAKVEPERVEVVPVTDPVQLGESPHWDSDEEALYFVSILDKAIHRYKPSTGEHTKATLEKPPTFIIPVEGKSRHFAVSQGRKAVEVMWDGGEEDALVLRTLAEVDHHRPENSLNGGKADPRGRLFAGSVFGMKTSVPVDFHAGCGSLYRIDPDSQAYRLDDEVSLPNGLCWDVERNFFYFTDSLEYAIRRYDYDVETGNLSNCETVFRMKDHNLEGICDGITIDTDGNIWAAIFEGEQILKIDPRSGQILQEVRLPVPQLTSLTFGGPNSDILYVTSANTHKKNDNTLWGCTFKVTGLGVRGYPNLKVRFD</sequence>
<dbReference type="Pfam" id="PF08450">
    <property type="entry name" value="SGL"/>
    <property type="match status" value="1"/>
</dbReference>
<reference evidence="3" key="1">
    <citation type="submission" date="2022-03" db="EMBL/GenBank/DDBJ databases">
        <authorList>
            <person name="Martin H S."/>
        </authorList>
    </citation>
    <scope>NUCLEOTIDE SEQUENCE</scope>
</reference>
<dbReference type="PANTHER" id="PTHR10907">
    <property type="entry name" value="REGUCALCIN"/>
    <property type="match status" value="1"/>
</dbReference>
<dbReference type="PANTHER" id="PTHR10907:SF66">
    <property type="entry name" value="MIP34848P1-RELATED"/>
    <property type="match status" value="1"/>
</dbReference>
<dbReference type="InterPro" id="IPR005511">
    <property type="entry name" value="SMP-30"/>
</dbReference>
<dbReference type="PRINTS" id="PR01790">
    <property type="entry name" value="SMP30FAMILY"/>
</dbReference>
<evidence type="ECO:0000259" key="2">
    <source>
        <dbReference type="Pfam" id="PF08450"/>
    </source>
</evidence>
<organism evidence="3 4">
    <name type="scientific">Iphiclides podalirius</name>
    <name type="common">scarce swallowtail</name>
    <dbReference type="NCBI Taxonomy" id="110791"/>
    <lineage>
        <taxon>Eukaryota</taxon>
        <taxon>Metazoa</taxon>
        <taxon>Ecdysozoa</taxon>
        <taxon>Arthropoda</taxon>
        <taxon>Hexapoda</taxon>
        <taxon>Insecta</taxon>
        <taxon>Pterygota</taxon>
        <taxon>Neoptera</taxon>
        <taxon>Endopterygota</taxon>
        <taxon>Lepidoptera</taxon>
        <taxon>Glossata</taxon>
        <taxon>Ditrysia</taxon>
        <taxon>Papilionoidea</taxon>
        <taxon>Papilionidae</taxon>
        <taxon>Papilioninae</taxon>
        <taxon>Iphiclides</taxon>
    </lineage>
</organism>
<name>A0ABN8I5P3_9NEOP</name>
<dbReference type="InterPro" id="IPR011042">
    <property type="entry name" value="6-blade_b-propeller_TolB-like"/>
</dbReference>
<evidence type="ECO:0000256" key="1">
    <source>
        <dbReference type="ARBA" id="ARBA00008853"/>
    </source>
</evidence>
<dbReference type="Proteomes" id="UP000837857">
    <property type="component" value="Chromosome 17"/>
</dbReference>
<evidence type="ECO:0000313" key="3">
    <source>
        <dbReference type="EMBL" id="CAH2046716.1"/>
    </source>
</evidence>
<proteinExistence type="inferred from homology"/>
<protein>
    <recommendedName>
        <fullName evidence="2">SMP-30/Gluconolactonase/LRE-like region domain-containing protein</fullName>
    </recommendedName>
</protein>
<evidence type="ECO:0000313" key="4">
    <source>
        <dbReference type="Proteomes" id="UP000837857"/>
    </source>
</evidence>
<feature type="non-terminal residue" evidence="3">
    <location>
        <position position="1"/>
    </location>
</feature>
<dbReference type="InterPro" id="IPR013658">
    <property type="entry name" value="SGL"/>
</dbReference>
<accession>A0ABN8I5P3</accession>
<feature type="domain" description="SMP-30/Gluconolactonase/LRE-like region" evidence="2">
    <location>
        <begin position="53"/>
        <end position="312"/>
    </location>
</feature>
<dbReference type="Gene3D" id="2.120.10.30">
    <property type="entry name" value="TolB, C-terminal domain"/>
    <property type="match status" value="1"/>
</dbReference>
<dbReference type="SUPFAM" id="SSF63829">
    <property type="entry name" value="Calcium-dependent phosphotriesterase"/>
    <property type="match status" value="1"/>
</dbReference>
<comment type="similarity">
    <text evidence="1">Belongs to the SMP-30/CGR1 family.</text>
</comment>
<dbReference type="EMBL" id="OW152829">
    <property type="protein sequence ID" value="CAH2046716.1"/>
    <property type="molecule type" value="Genomic_DNA"/>
</dbReference>